<dbReference type="InterPro" id="IPR036396">
    <property type="entry name" value="Cyt_P450_sf"/>
</dbReference>
<evidence type="ECO:0008006" key="8">
    <source>
        <dbReference type="Google" id="ProtNLM"/>
    </source>
</evidence>
<keyword evidence="1" id="KW-0349">Heme</keyword>
<dbReference type="InterPro" id="IPR002403">
    <property type="entry name" value="Cyt_P450_E_grp-IV"/>
</dbReference>
<name>A0ABU6UBY6_9FABA</name>
<evidence type="ECO:0000256" key="5">
    <source>
        <dbReference type="ARBA" id="ARBA00023033"/>
    </source>
</evidence>
<dbReference type="InterPro" id="IPR001128">
    <property type="entry name" value="Cyt_P450"/>
</dbReference>
<keyword evidence="2" id="KW-0479">Metal-binding</keyword>
<evidence type="ECO:0000313" key="7">
    <source>
        <dbReference type="Proteomes" id="UP001341840"/>
    </source>
</evidence>
<organism evidence="6 7">
    <name type="scientific">Stylosanthes scabra</name>
    <dbReference type="NCBI Taxonomy" id="79078"/>
    <lineage>
        <taxon>Eukaryota</taxon>
        <taxon>Viridiplantae</taxon>
        <taxon>Streptophyta</taxon>
        <taxon>Embryophyta</taxon>
        <taxon>Tracheophyta</taxon>
        <taxon>Spermatophyta</taxon>
        <taxon>Magnoliopsida</taxon>
        <taxon>eudicotyledons</taxon>
        <taxon>Gunneridae</taxon>
        <taxon>Pentapetalae</taxon>
        <taxon>rosids</taxon>
        <taxon>fabids</taxon>
        <taxon>Fabales</taxon>
        <taxon>Fabaceae</taxon>
        <taxon>Papilionoideae</taxon>
        <taxon>50 kb inversion clade</taxon>
        <taxon>dalbergioids sensu lato</taxon>
        <taxon>Dalbergieae</taxon>
        <taxon>Pterocarpus clade</taxon>
        <taxon>Stylosanthes</taxon>
    </lineage>
</organism>
<reference evidence="6 7" key="1">
    <citation type="journal article" date="2023" name="Plants (Basel)">
        <title>Bridging the Gap: Combining Genomics and Transcriptomics Approaches to Understand Stylosanthes scabra, an Orphan Legume from the Brazilian Caatinga.</title>
        <authorList>
            <person name="Ferreira-Neto J.R.C."/>
            <person name="da Silva M.D."/>
            <person name="Binneck E."/>
            <person name="de Melo N.F."/>
            <person name="da Silva R.H."/>
            <person name="de Melo A.L.T.M."/>
            <person name="Pandolfi V."/>
            <person name="Bustamante F.O."/>
            <person name="Brasileiro-Vidal A.C."/>
            <person name="Benko-Iseppon A.M."/>
        </authorList>
    </citation>
    <scope>NUCLEOTIDE SEQUENCE [LARGE SCALE GENOMIC DNA]</scope>
    <source>
        <tissue evidence="6">Leaves</tissue>
    </source>
</reference>
<dbReference type="Gene3D" id="1.10.630.10">
    <property type="entry name" value="Cytochrome P450"/>
    <property type="match status" value="1"/>
</dbReference>
<sequence>MEKVQEEIDIHVRNKRCINEFDINKLVYLQVVVKETLRLYPPSSLSGIREFREDCFLGGYHVSKGTRLLTNLWKIQTDPSIWEDPLEFKLERFLTTHKEVDVKGNHFEYIPFGSGRRICPEISFGIRTTHLTLTSFLQCFELSKASSEPIDMTAVNIKVTPLKVLIKPRLSSLLYKAM</sequence>
<evidence type="ECO:0000256" key="3">
    <source>
        <dbReference type="ARBA" id="ARBA00023002"/>
    </source>
</evidence>
<keyword evidence="5" id="KW-0503">Monooxygenase</keyword>
<accession>A0ABU6UBY6</accession>
<comment type="caution">
    <text evidence="6">The sequence shown here is derived from an EMBL/GenBank/DDBJ whole genome shotgun (WGS) entry which is preliminary data.</text>
</comment>
<keyword evidence="4" id="KW-0408">Iron</keyword>
<evidence type="ECO:0000313" key="6">
    <source>
        <dbReference type="EMBL" id="MED6158761.1"/>
    </source>
</evidence>
<dbReference type="SUPFAM" id="SSF48264">
    <property type="entry name" value="Cytochrome P450"/>
    <property type="match status" value="1"/>
</dbReference>
<protein>
    <recommendedName>
        <fullName evidence="8">Cytochrome P450</fullName>
    </recommendedName>
</protein>
<dbReference type="Pfam" id="PF00067">
    <property type="entry name" value="p450"/>
    <property type="match status" value="1"/>
</dbReference>
<proteinExistence type="predicted"/>
<dbReference type="PANTHER" id="PTHR47947:SF49">
    <property type="entry name" value="CYTOCHROME P450 FAMILY PROTEIN"/>
    <property type="match status" value="1"/>
</dbReference>
<evidence type="ECO:0000256" key="1">
    <source>
        <dbReference type="ARBA" id="ARBA00022617"/>
    </source>
</evidence>
<evidence type="ECO:0000256" key="2">
    <source>
        <dbReference type="ARBA" id="ARBA00022723"/>
    </source>
</evidence>
<gene>
    <name evidence="6" type="ORF">PIB30_035781</name>
</gene>
<evidence type="ECO:0000256" key="4">
    <source>
        <dbReference type="ARBA" id="ARBA00023004"/>
    </source>
</evidence>
<keyword evidence="3" id="KW-0560">Oxidoreductase</keyword>
<dbReference type="InterPro" id="IPR050651">
    <property type="entry name" value="Plant_Cytochrome_P450_Monoox"/>
</dbReference>
<dbReference type="Proteomes" id="UP001341840">
    <property type="component" value="Unassembled WGS sequence"/>
</dbReference>
<keyword evidence="7" id="KW-1185">Reference proteome</keyword>
<dbReference type="EMBL" id="JASCZI010121001">
    <property type="protein sequence ID" value="MED6158761.1"/>
    <property type="molecule type" value="Genomic_DNA"/>
</dbReference>
<dbReference type="PANTHER" id="PTHR47947">
    <property type="entry name" value="CYTOCHROME P450 82C3-RELATED"/>
    <property type="match status" value="1"/>
</dbReference>
<dbReference type="PRINTS" id="PR00465">
    <property type="entry name" value="EP450IV"/>
</dbReference>